<keyword evidence="4 8" id="KW-0812">Transmembrane</keyword>
<dbReference type="OrthoDB" id="655540at2759"/>
<dbReference type="EMBL" id="DS115340">
    <property type="protein sequence ID" value="EAX84470.1"/>
    <property type="molecule type" value="Genomic_DNA"/>
</dbReference>
<dbReference type="GO" id="GO:0016020">
    <property type="term" value="C:membrane"/>
    <property type="evidence" value="ECO:0007669"/>
    <property type="project" value="UniProtKB-SubCell"/>
</dbReference>
<reference evidence="10" key="1">
    <citation type="submission" date="2006-10" db="EMBL/GenBank/DDBJ databases">
        <authorList>
            <person name="Amadeo P."/>
            <person name="Zhao Q."/>
            <person name="Wortman J."/>
            <person name="Fraser-Liggett C."/>
            <person name="Carlton J."/>
        </authorList>
    </citation>
    <scope>NUCLEOTIDE SEQUENCE</scope>
    <source>
        <strain evidence="10">G3</strain>
    </source>
</reference>
<evidence type="ECO:0000256" key="7">
    <source>
        <dbReference type="ARBA" id="ARBA00023136"/>
    </source>
</evidence>
<dbReference type="AlphaFoldDB" id="A2GEF0"/>
<proteinExistence type="inferred from homology"/>
<gene>
    <name evidence="10" type="ORF">TVAG_159220</name>
</gene>
<reference evidence="10" key="2">
    <citation type="journal article" date="2007" name="Science">
        <title>Draft genome sequence of the sexually transmitted pathogen Trichomonas vaginalis.</title>
        <authorList>
            <person name="Carlton J.M."/>
            <person name="Hirt R.P."/>
            <person name="Silva J.C."/>
            <person name="Delcher A.L."/>
            <person name="Schatz M."/>
            <person name="Zhao Q."/>
            <person name="Wortman J.R."/>
            <person name="Bidwell S.L."/>
            <person name="Alsmark U.C.M."/>
            <person name="Besteiro S."/>
            <person name="Sicheritz-Ponten T."/>
            <person name="Noel C.J."/>
            <person name="Dacks J.B."/>
            <person name="Foster P.G."/>
            <person name="Simillion C."/>
            <person name="Van de Peer Y."/>
            <person name="Miranda-Saavedra D."/>
            <person name="Barton G.J."/>
            <person name="Westrop G.D."/>
            <person name="Mueller S."/>
            <person name="Dessi D."/>
            <person name="Fiori P.L."/>
            <person name="Ren Q."/>
            <person name="Paulsen I."/>
            <person name="Zhang H."/>
            <person name="Bastida-Corcuera F.D."/>
            <person name="Simoes-Barbosa A."/>
            <person name="Brown M.T."/>
            <person name="Hayes R.D."/>
            <person name="Mukherjee M."/>
            <person name="Okumura C.Y."/>
            <person name="Schneider R."/>
            <person name="Smith A.J."/>
            <person name="Vanacova S."/>
            <person name="Villalvazo M."/>
            <person name="Haas B.J."/>
            <person name="Pertea M."/>
            <person name="Feldblyum T.V."/>
            <person name="Utterback T.R."/>
            <person name="Shu C.L."/>
            <person name="Osoegawa K."/>
            <person name="de Jong P.J."/>
            <person name="Hrdy I."/>
            <person name="Horvathova L."/>
            <person name="Zubacova Z."/>
            <person name="Dolezal P."/>
            <person name="Malik S.B."/>
            <person name="Logsdon J.M. Jr."/>
            <person name="Henze K."/>
            <person name="Gupta A."/>
            <person name="Wang C.C."/>
            <person name="Dunne R.L."/>
            <person name="Upcroft J.A."/>
            <person name="Upcroft P."/>
            <person name="White O."/>
            <person name="Salzberg S.L."/>
            <person name="Tang P."/>
            <person name="Chiu C.-H."/>
            <person name="Lee Y.-S."/>
            <person name="Embley T.M."/>
            <person name="Coombs G.H."/>
            <person name="Mottram J.C."/>
            <person name="Tachezy J."/>
            <person name="Fraser-Liggett C.M."/>
            <person name="Johnson P.J."/>
        </authorList>
    </citation>
    <scope>NUCLEOTIDE SEQUENCE [LARGE SCALE GENOMIC DNA]</scope>
    <source>
        <strain evidence="10">G3</strain>
    </source>
</reference>
<evidence type="ECO:0000259" key="9">
    <source>
        <dbReference type="Pfam" id="PF01490"/>
    </source>
</evidence>
<dbReference type="InParanoid" id="A2GEF0"/>
<evidence type="ECO:0000313" key="10">
    <source>
        <dbReference type="EMBL" id="EAX84470.1"/>
    </source>
</evidence>
<protein>
    <recommendedName>
        <fullName evidence="9">Amino acid transporter transmembrane domain-containing protein</fullName>
    </recommendedName>
</protein>
<sequence>MNNGIDTGLYETSDAARVDDILIPKGLSGQRIFHMPMHEESSLFDAFQFCLNTVIGSGTLMVPYCYTAGVGLYLIISLIFAVICYFTLAFLAESGYFVHAYDYRGLFAFMFGKSKVWIVNCIILCVQIGAATIYFLWNGRLMPKLLGTCDMKPPLSSYRFWTVLVSLTCAIPLVCLKSIYVLEKLSILCSVTTLLLIVHAF</sequence>
<name>A2GEF0_TRIV3</name>
<dbReference type="VEuPathDB" id="TrichDB:TVAGG3_0784510"/>
<keyword evidence="7 8" id="KW-0472">Membrane</keyword>
<dbReference type="Proteomes" id="UP000001542">
    <property type="component" value="Unassembled WGS sequence"/>
</dbReference>
<feature type="domain" description="Amino acid transporter transmembrane" evidence="9">
    <location>
        <begin position="40"/>
        <end position="198"/>
    </location>
</feature>
<dbReference type="Pfam" id="PF01490">
    <property type="entry name" value="Aa_trans"/>
    <property type="match status" value="1"/>
</dbReference>
<keyword evidence="3" id="KW-0813">Transport</keyword>
<dbReference type="VEuPathDB" id="TrichDB:TVAG_159220"/>
<dbReference type="InterPro" id="IPR013057">
    <property type="entry name" value="AA_transpt_TM"/>
</dbReference>
<dbReference type="GO" id="GO:0006865">
    <property type="term" value="P:amino acid transport"/>
    <property type="evidence" value="ECO:0007669"/>
    <property type="project" value="UniProtKB-KW"/>
</dbReference>
<evidence type="ECO:0000313" key="11">
    <source>
        <dbReference type="Proteomes" id="UP000001542"/>
    </source>
</evidence>
<evidence type="ECO:0000256" key="8">
    <source>
        <dbReference type="SAM" id="Phobius"/>
    </source>
</evidence>
<evidence type="ECO:0000256" key="3">
    <source>
        <dbReference type="ARBA" id="ARBA00022448"/>
    </source>
</evidence>
<feature type="transmembrane region" description="Helical" evidence="8">
    <location>
        <begin position="158"/>
        <end position="179"/>
    </location>
</feature>
<accession>A2GEF0</accession>
<keyword evidence="6 8" id="KW-1133">Transmembrane helix</keyword>
<dbReference type="PANTHER" id="PTHR22950">
    <property type="entry name" value="AMINO ACID TRANSPORTER"/>
    <property type="match status" value="1"/>
</dbReference>
<evidence type="ECO:0000256" key="1">
    <source>
        <dbReference type="ARBA" id="ARBA00004141"/>
    </source>
</evidence>
<keyword evidence="5" id="KW-0029">Amino-acid transport</keyword>
<comment type="similarity">
    <text evidence="2">Belongs to the amino acid/polyamine transporter 2 family.</text>
</comment>
<evidence type="ECO:0000256" key="6">
    <source>
        <dbReference type="ARBA" id="ARBA00022989"/>
    </source>
</evidence>
<evidence type="ECO:0000256" key="5">
    <source>
        <dbReference type="ARBA" id="ARBA00022970"/>
    </source>
</evidence>
<organism evidence="10 11">
    <name type="scientific">Trichomonas vaginalis (strain ATCC PRA-98 / G3)</name>
    <dbReference type="NCBI Taxonomy" id="412133"/>
    <lineage>
        <taxon>Eukaryota</taxon>
        <taxon>Metamonada</taxon>
        <taxon>Parabasalia</taxon>
        <taxon>Trichomonadida</taxon>
        <taxon>Trichomonadidae</taxon>
        <taxon>Trichomonas</taxon>
    </lineage>
</organism>
<comment type="subcellular location">
    <subcellularLocation>
        <location evidence="1">Membrane</location>
        <topology evidence="1">Multi-pass membrane protein</topology>
    </subcellularLocation>
</comment>
<feature type="transmembrane region" description="Helical" evidence="8">
    <location>
        <begin position="73"/>
        <end position="97"/>
    </location>
</feature>
<feature type="transmembrane region" description="Helical" evidence="8">
    <location>
        <begin position="117"/>
        <end position="137"/>
    </location>
</feature>
<dbReference type="PANTHER" id="PTHR22950:SF458">
    <property type="entry name" value="SODIUM-COUPLED NEUTRAL AMINO ACID TRANSPORTER 11-RELATED"/>
    <property type="match status" value="1"/>
</dbReference>
<evidence type="ECO:0000256" key="2">
    <source>
        <dbReference type="ARBA" id="ARBA00008066"/>
    </source>
</evidence>
<keyword evidence="11" id="KW-1185">Reference proteome</keyword>
<evidence type="ECO:0000256" key="4">
    <source>
        <dbReference type="ARBA" id="ARBA00022692"/>
    </source>
</evidence>